<dbReference type="AlphaFoldDB" id="A0A0P1BAN4"/>
<sequence length="71" mass="7947">MMGGFIEVSRFCLDICDSSFMGHHPSGTDAELVKKCRICPCREVVGLRYSITEVLSGLAIHTCKVQWIQSR</sequence>
<evidence type="ECO:0000313" key="2">
    <source>
        <dbReference type="Proteomes" id="UP000054845"/>
    </source>
</evidence>
<keyword evidence="2" id="KW-1185">Reference proteome</keyword>
<accession>A0A0P1BAN4</accession>
<proteinExistence type="predicted"/>
<evidence type="ECO:0000313" key="1">
    <source>
        <dbReference type="EMBL" id="CEH12675.1"/>
    </source>
</evidence>
<reference evidence="1 2" key="1">
    <citation type="submission" date="2014-09" db="EMBL/GenBank/DDBJ databases">
        <authorList>
            <person name="Magalhaes I.L.F."/>
            <person name="Oliveira U."/>
            <person name="Santos F.R."/>
            <person name="Vidigal T.H.D.A."/>
            <person name="Brescovit A.D."/>
            <person name="Santos A.J."/>
        </authorList>
    </citation>
    <scope>NUCLEOTIDE SEQUENCE [LARGE SCALE GENOMIC DNA]</scope>
</reference>
<dbReference type="EMBL" id="CCYA01000181">
    <property type="protein sequence ID" value="CEH12675.1"/>
    <property type="molecule type" value="Genomic_DNA"/>
</dbReference>
<organism evidence="1 2">
    <name type="scientific">Ceraceosorus bombacis</name>
    <dbReference type="NCBI Taxonomy" id="401625"/>
    <lineage>
        <taxon>Eukaryota</taxon>
        <taxon>Fungi</taxon>
        <taxon>Dikarya</taxon>
        <taxon>Basidiomycota</taxon>
        <taxon>Ustilaginomycotina</taxon>
        <taxon>Exobasidiomycetes</taxon>
        <taxon>Ceraceosorales</taxon>
        <taxon>Ceraceosoraceae</taxon>
        <taxon>Ceraceosorus</taxon>
    </lineage>
</organism>
<protein>
    <submittedName>
        <fullName evidence="1">Uncharacterized protein</fullName>
    </submittedName>
</protein>
<dbReference type="Proteomes" id="UP000054845">
    <property type="component" value="Unassembled WGS sequence"/>
</dbReference>
<name>A0A0P1BAN4_9BASI</name>